<sequence>MDLGGGGREGSEKITATITKAAISTNKVGTDQIHCLARGLLHLPVGQAAVTTIAPTVVVAMSRLYSHPSVADASDLIFVDDDSDNLSHLIELYSPLSSTGGGAFTVFLPSGNGIGVTGRVAFWLGAVDITEGYGTPFDQGITVSFARYVTV</sequence>
<keyword evidence="2" id="KW-1185">Reference proteome</keyword>
<name>A0A0E0QKP4_ORYRU</name>
<dbReference type="AlphaFoldDB" id="A0A0E0QKP4"/>
<dbReference type="HOGENOM" id="CLU_1734492_0_0_1"/>
<dbReference type="Gramene" id="ORUFI08G21510.1">
    <property type="protein sequence ID" value="ORUFI08G21510.1"/>
    <property type="gene ID" value="ORUFI08G21510"/>
</dbReference>
<dbReference type="Proteomes" id="UP000008022">
    <property type="component" value="Unassembled WGS sequence"/>
</dbReference>
<reference evidence="1" key="2">
    <citation type="submission" date="2015-06" db="UniProtKB">
        <authorList>
            <consortium name="EnsemblPlants"/>
        </authorList>
    </citation>
    <scope>IDENTIFICATION</scope>
</reference>
<protein>
    <submittedName>
        <fullName evidence="1">Uncharacterized protein</fullName>
    </submittedName>
</protein>
<evidence type="ECO:0000313" key="1">
    <source>
        <dbReference type="EnsemblPlants" id="ORUFI08G21510.1"/>
    </source>
</evidence>
<dbReference type="OMA" id="IHCLARG"/>
<proteinExistence type="predicted"/>
<evidence type="ECO:0000313" key="2">
    <source>
        <dbReference type="Proteomes" id="UP000008022"/>
    </source>
</evidence>
<reference evidence="2" key="1">
    <citation type="submission" date="2013-06" db="EMBL/GenBank/DDBJ databases">
        <authorList>
            <person name="Zhao Q."/>
        </authorList>
    </citation>
    <scope>NUCLEOTIDE SEQUENCE</scope>
    <source>
        <strain evidence="2">cv. W1943</strain>
    </source>
</reference>
<dbReference type="EnsemblPlants" id="ORUFI08G21510.1">
    <property type="protein sequence ID" value="ORUFI08G21510.1"/>
    <property type="gene ID" value="ORUFI08G21510"/>
</dbReference>
<organism evidence="1 2">
    <name type="scientific">Oryza rufipogon</name>
    <name type="common">Brownbeard rice</name>
    <name type="synonym">Asian wild rice</name>
    <dbReference type="NCBI Taxonomy" id="4529"/>
    <lineage>
        <taxon>Eukaryota</taxon>
        <taxon>Viridiplantae</taxon>
        <taxon>Streptophyta</taxon>
        <taxon>Embryophyta</taxon>
        <taxon>Tracheophyta</taxon>
        <taxon>Spermatophyta</taxon>
        <taxon>Magnoliopsida</taxon>
        <taxon>Liliopsida</taxon>
        <taxon>Poales</taxon>
        <taxon>Poaceae</taxon>
        <taxon>BOP clade</taxon>
        <taxon>Oryzoideae</taxon>
        <taxon>Oryzeae</taxon>
        <taxon>Oryzinae</taxon>
        <taxon>Oryza</taxon>
    </lineage>
</organism>
<accession>A0A0E0QKP4</accession>